<protein>
    <submittedName>
        <fullName evidence="3">Glycosyl hydrolase family 18</fullName>
    </submittedName>
</protein>
<sequence>MSARRLSIPRLLVAVVVTAGVVAGGLVGAQWVSASAESSPEAWFAGYADVTATPTFAFESPASKAGKNVVLSFIVATPGDNCAPSWGAAYSLDDASASLDLDRRIARLQQQGGDIAISFGGLTNDELATTCTDVSKLAAAYASVIDRYKVTTIDLDIEGANLSDSAANQRRASAIAKVQKERRSQGKNLAVWLTLPVSPAGLATDGQSAVRDTLARHVDLAGVNAMTMDYGNSLKAGTSELTGSTQALTATQRQLGVLYRQAGTRLSDKTLWSKIGATPMIGQNDVRSEVFTLAAAKALNAFALDKGIGRVSMWSLNRDKTCGSNYVTLKLVSDACSGIHQGGVRFADVLSAGVKGRPLLSAGTVTTPEPVNKSEIKDDPATSPYAIWSASSSYLQGTKIVWHRNVYQAKWWTRGDLPDNPVLNEWETPWTLVGPVLKGEKPIPVPTLAPGTYPDWSGAAQYDKGARVLFDDVPFEAKWWNQGESPEAASSNPDSSAWVPLTVAQIKEIAATAK</sequence>
<dbReference type="InterPro" id="IPR052750">
    <property type="entry name" value="GH18_Chitinase"/>
</dbReference>
<dbReference type="GO" id="GO:0005975">
    <property type="term" value="P:carbohydrate metabolic process"/>
    <property type="evidence" value="ECO:0007669"/>
    <property type="project" value="InterPro"/>
</dbReference>
<dbReference type="RefSeq" id="WP_147781616.1">
    <property type="nucleotide sequence ID" value="NZ_VRMG01000001.1"/>
</dbReference>
<keyword evidence="4" id="KW-1185">Reference proteome</keyword>
<name>A0A5C8UVT9_9MICO</name>
<proteinExistence type="predicted"/>
<organism evidence="3 4">
    <name type="scientific">Lacisediminihabitans profunda</name>
    <dbReference type="NCBI Taxonomy" id="2594790"/>
    <lineage>
        <taxon>Bacteria</taxon>
        <taxon>Bacillati</taxon>
        <taxon>Actinomycetota</taxon>
        <taxon>Actinomycetes</taxon>
        <taxon>Micrococcales</taxon>
        <taxon>Microbacteriaceae</taxon>
        <taxon>Lacisediminihabitans</taxon>
    </lineage>
</organism>
<reference evidence="3 4" key="1">
    <citation type="submission" date="2019-08" db="EMBL/GenBank/DDBJ databases">
        <title>Bacterial whole genome sequence for Glaciihabitans sp. CHu50b-6-2.</title>
        <authorList>
            <person name="Jin L."/>
        </authorList>
    </citation>
    <scope>NUCLEOTIDE SEQUENCE [LARGE SCALE GENOMIC DNA]</scope>
    <source>
        <strain evidence="3 4">CHu50b-6-2</strain>
    </source>
</reference>
<evidence type="ECO:0000313" key="3">
    <source>
        <dbReference type="EMBL" id="TXN32814.1"/>
    </source>
</evidence>
<dbReference type="Gene3D" id="3.20.20.80">
    <property type="entry name" value="Glycosidases"/>
    <property type="match status" value="1"/>
</dbReference>
<dbReference type="EMBL" id="VRMG01000001">
    <property type="protein sequence ID" value="TXN32814.1"/>
    <property type="molecule type" value="Genomic_DNA"/>
</dbReference>
<dbReference type="GO" id="GO:0030246">
    <property type="term" value="F:carbohydrate binding"/>
    <property type="evidence" value="ECO:0007669"/>
    <property type="project" value="InterPro"/>
</dbReference>
<dbReference type="InterPro" id="IPR003610">
    <property type="entry name" value="CBM5/12"/>
</dbReference>
<gene>
    <name evidence="3" type="ORF">FVP33_00140</name>
</gene>
<dbReference type="PANTHER" id="PTHR42976:SF1">
    <property type="entry name" value="GH18 DOMAIN-CONTAINING PROTEIN-RELATED"/>
    <property type="match status" value="1"/>
</dbReference>
<evidence type="ECO:0000256" key="1">
    <source>
        <dbReference type="ARBA" id="ARBA00022801"/>
    </source>
</evidence>
<dbReference type="GO" id="GO:0004553">
    <property type="term" value="F:hydrolase activity, hydrolyzing O-glycosyl compounds"/>
    <property type="evidence" value="ECO:0007669"/>
    <property type="project" value="InterPro"/>
</dbReference>
<dbReference type="AlphaFoldDB" id="A0A5C8UVT9"/>
<dbReference type="CDD" id="cd06543">
    <property type="entry name" value="GH18_PF-ChiA-like"/>
    <property type="match status" value="1"/>
</dbReference>
<dbReference type="Gene3D" id="2.10.10.20">
    <property type="entry name" value="Carbohydrate-binding module superfamily 5/12"/>
    <property type="match status" value="2"/>
</dbReference>
<dbReference type="SMART" id="SM00495">
    <property type="entry name" value="ChtBD3"/>
    <property type="match status" value="2"/>
</dbReference>
<feature type="domain" description="Chitin-binding type-3" evidence="2">
    <location>
        <begin position="453"/>
        <end position="501"/>
    </location>
</feature>
<evidence type="ECO:0000259" key="2">
    <source>
        <dbReference type="SMART" id="SM00495"/>
    </source>
</evidence>
<keyword evidence="1 3" id="KW-0378">Hydrolase</keyword>
<accession>A0A5C8UVT9</accession>
<dbReference type="SUPFAM" id="SSF51445">
    <property type="entry name" value="(Trans)glycosidases"/>
    <property type="match status" value="1"/>
</dbReference>
<dbReference type="SUPFAM" id="SSF51055">
    <property type="entry name" value="Carbohydrate binding domain"/>
    <property type="match status" value="2"/>
</dbReference>
<dbReference type="GO" id="GO:0005576">
    <property type="term" value="C:extracellular region"/>
    <property type="evidence" value="ECO:0007669"/>
    <property type="project" value="InterPro"/>
</dbReference>
<dbReference type="Proteomes" id="UP000321379">
    <property type="component" value="Unassembled WGS sequence"/>
</dbReference>
<dbReference type="InterPro" id="IPR017853">
    <property type="entry name" value="GH"/>
</dbReference>
<evidence type="ECO:0000313" key="4">
    <source>
        <dbReference type="Proteomes" id="UP000321379"/>
    </source>
</evidence>
<dbReference type="CDD" id="cd12215">
    <property type="entry name" value="ChiC_BD"/>
    <property type="match status" value="2"/>
</dbReference>
<dbReference type="PANTHER" id="PTHR42976">
    <property type="entry name" value="BIFUNCTIONAL CHITINASE/LYSOZYME-RELATED"/>
    <property type="match status" value="1"/>
</dbReference>
<dbReference type="InterPro" id="IPR036573">
    <property type="entry name" value="CBM_sf_5/12"/>
</dbReference>
<comment type="caution">
    <text evidence="3">The sequence shown here is derived from an EMBL/GenBank/DDBJ whole genome shotgun (WGS) entry which is preliminary data.</text>
</comment>
<feature type="domain" description="Chitin-binding type-3" evidence="2">
    <location>
        <begin position="385"/>
        <end position="433"/>
    </location>
</feature>